<dbReference type="Proteomes" id="UP001144205">
    <property type="component" value="Unassembled WGS sequence"/>
</dbReference>
<gene>
    <name evidence="2" type="primary">prp1</name>
    <name evidence="2" type="ORF">STA1M1_31130</name>
</gene>
<dbReference type="PRINTS" id="PR00114">
    <property type="entry name" value="STPHPHTASE"/>
</dbReference>
<sequence>MKVMRLFSSIARSRTRIRCVGFDTALEPAETLAVVGDIHGCDQLLEALLDDISSHDPDQLVFVGDYIDRGEKSAAVLDRLYALSQANPAQAVFLRGNHEEMLLRFLDNPEQDSRRWLKFGGLQTLASFGIGGINETANAEQAMRARDALANALGPDLLTWLRALPSRFTSGNVAVVHAGADPDLPIAAQSPEVLTWGHRDFTARPRKDGCWVVHGHTIVAEVSRDQGRIGVDTGAYATGRLSAALIGPNRFEVLTSTY</sequence>
<dbReference type="EMBL" id="BROH01000010">
    <property type="protein sequence ID" value="GKY89244.1"/>
    <property type="molecule type" value="Genomic_DNA"/>
</dbReference>
<evidence type="ECO:0000259" key="1">
    <source>
        <dbReference type="Pfam" id="PF00149"/>
    </source>
</evidence>
<dbReference type="SUPFAM" id="SSF56300">
    <property type="entry name" value="Metallo-dependent phosphatases"/>
    <property type="match status" value="1"/>
</dbReference>
<comment type="caution">
    <text evidence="2">The sequence shown here is derived from an EMBL/GenBank/DDBJ whole genome shotgun (WGS) entry which is preliminary data.</text>
</comment>
<dbReference type="InterPro" id="IPR029052">
    <property type="entry name" value="Metallo-depent_PP-like"/>
</dbReference>
<keyword evidence="3" id="KW-1185">Reference proteome</keyword>
<evidence type="ECO:0000313" key="3">
    <source>
        <dbReference type="Proteomes" id="UP001144205"/>
    </source>
</evidence>
<evidence type="ECO:0000313" key="2">
    <source>
        <dbReference type="EMBL" id="GKY89244.1"/>
    </source>
</evidence>
<dbReference type="Gene3D" id="3.60.21.10">
    <property type="match status" value="1"/>
</dbReference>
<reference evidence="2" key="1">
    <citation type="journal article" date="2023" name="Int. J. Syst. Evol. Microbiol.">
        <title>Sinisalibacter aestuarii sp. nov., isolated from estuarine sediment of the Arakawa River.</title>
        <authorList>
            <person name="Arafat S.T."/>
            <person name="Hirano S."/>
            <person name="Sato A."/>
            <person name="Takeuchi K."/>
            <person name="Yasuda T."/>
            <person name="Terahara T."/>
            <person name="Hamada M."/>
            <person name="Kobayashi T."/>
        </authorList>
    </citation>
    <scope>NUCLEOTIDE SEQUENCE</scope>
    <source>
        <strain evidence="2">B-399</strain>
    </source>
</reference>
<dbReference type="InterPro" id="IPR006186">
    <property type="entry name" value="Ser/Thr-sp_prot-phosphatase"/>
</dbReference>
<proteinExistence type="predicted"/>
<dbReference type="Pfam" id="PF00149">
    <property type="entry name" value="Metallophos"/>
    <property type="match status" value="1"/>
</dbReference>
<dbReference type="InterPro" id="IPR050126">
    <property type="entry name" value="Ap4A_hydrolase"/>
</dbReference>
<feature type="domain" description="Calcineurin-like phosphoesterase" evidence="1">
    <location>
        <begin position="32"/>
        <end position="181"/>
    </location>
</feature>
<organism evidence="2 3">
    <name type="scientific">Sinisalibacter aestuarii</name>
    <dbReference type="NCBI Taxonomy" id="2949426"/>
    <lineage>
        <taxon>Bacteria</taxon>
        <taxon>Pseudomonadati</taxon>
        <taxon>Pseudomonadota</taxon>
        <taxon>Alphaproteobacteria</taxon>
        <taxon>Rhodobacterales</taxon>
        <taxon>Roseobacteraceae</taxon>
        <taxon>Sinisalibacter</taxon>
    </lineage>
</organism>
<protein>
    <submittedName>
        <fullName evidence="2">Metallophosphoesterase</fullName>
    </submittedName>
</protein>
<dbReference type="PANTHER" id="PTHR42850:SF4">
    <property type="entry name" value="ZINC-DEPENDENT ENDOPOLYPHOSPHATASE"/>
    <property type="match status" value="1"/>
</dbReference>
<dbReference type="CDD" id="cd00144">
    <property type="entry name" value="MPP_PPP_family"/>
    <property type="match status" value="1"/>
</dbReference>
<accession>A0ABQ5LWF0</accession>
<name>A0ABQ5LWF0_9RHOB</name>
<dbReference type="PANTHER" id="PTHR42850">
    <property type="entry name" value="METALLOPHOSPHOESTERASE"/>
    <property type="match status" value="1"/>
</dbReference>
<dbReference type="InterPro" id="IPR004843">
    <property type="entry name" value="Calcineurin-like_PHP"/>
</dbReference>